<evidence type="ECO:0000313" key="7">
    <source>
        <dbReference type="EMBL" id="OIQ74639.1"/>
    </source>
</evidence>
<sequence>MLAAGVGTNGLLLEKHKYRGEDGKNATVSIARMNEDKMNKGKILLVGFGPGSAEHMTYRAREAIAEADVVIGYSTYIKLVQELLEGKEVVRKGMTEEIDRCIEAYEQAKQGKTVALISSGDIGIYGMAGPTYEVLFQAGWTPDSEIVVEVIPGASALNACASLVGAPLTHDFCSISLSDLLTPWPVIARRLEAAARGDFVVALYNPKSGRRTRQIVEAQRILLQHRKPETPVAVVKSAYRRRQNIKLTTLAEMVDQEIGMLTTVLIGNSSTFIRESLMVTPRGYANKYDGLTGDARSGEQAGRSLTMGLTGWHACVRRYLRENPDTSPREAAAHFDAPMGEILSAIAQSQPGDEAGGTLALKISRDQLDAVLEAARNWGQLRAVVRSETGAVAELLLDAGDFSRRGDWLNLTNAHFHLHVDLNGIAGGWFLMRGDRQIGVYFLDTGGDAVFSLLLVKHEDVFDAAALDQYRKAGEQYGQAIQPTDENEVEETSDE</sequence>
<evidence type="ECO:0000256" key="4">
    <source>
        <dbReference type="ARBA" id="ARBA00022679"/>
    </source>
</evidence>
<evidence type="ECO:0000256" key="3">
    <source>
        <dbReference type="ARBA" id="ARBA00022603"/>
    </source>
</evidence>
<dbReference type="UniPathway" id="UPA00148"/>
<gene>
    <name evidence="7" type="primary">cbiH_7</name>
    <name evidence="7" type="ORF">GALL_437040</name>
</gene>
<dbReference type="InterPro" id="IPR014776">
    <property type="entry name" value="4pyrrole_Mease_sub2"/>
</dbReference>
<evidence type="ECO:0000256" key="5">
    <source>
        <dbReference type="ARBA" id="ARBA00022691"/>
    </source>
</evidence>
<accession>A0A1J5Q3S6</accession>
<evidence type="ECO:0000256" key="2">
    <source>
        <dbReference type="ARBA" id="ARBA00022573"/>
    </source>
</evidence>
<dbReference type="AlphaFoldDB" id="A0A1J5Q3S6"/>
<keyword evidence="5" id="KW-0949">S-adenosyl-L-methionine</keyword>
<name>A0A1J5Q3S6_9ZZZZ</name>
<dbReference type="SUPFAM" id="SSF53790">
    <property type="entry name" value="Tetrapyrrole methylase"/>
    <property type="match status" value="1"/>
</dbReference>
<dbReference type="Gene3D" id="3.40.1010.10">
    <property type="entry name" value="Cobalt-precorrin-4 Transmethylase, Domain 1"/>
    <property type="match status" value="1"/>
</dbReference>
<protein>
    <submittedName>
        <fullName evidence="7">Cobalt-precorrin-3B C(17)-methyltransferase</fullName>
        <ecNumber evidence="7">2.1.1.-</ecNumber>
    </submittedName>
</protein>
<dbReference type="InterPro" id="IPR010413">
    <property type="entry name" value="HutX-like"/>
</dbReference>
<comment type="caution">
    <text evidence="7">The sequence shown here is derived from an EMBL/GenBank/DDBJ whole genome shotgun (WGS) entry which is preliminary data.</text>
</comment>
<keyword evidence="2" id="KW-0169">Cobalamin biosynthesis</keyword>
<dbReference type="GO" id="GO:0008168">
    <property type="term" value="F:methyltransferase activity"/>
    <property type="evidence" value="ECO:0007669"/>
    <property type="project" value="UniProtKB-KW"/>
</dbReference>
<organism evidence="7">
    <name type="scientific">mine drainage metagenome</name>
    <dbReference type="NCBI Taxonomy" id="410659"/>
    <lineage>
        <taxon>unclassified sequences</taxon>
        <taxon>metagenomes</taxon>
        <taxon>ecological metagenomes</taxon>
    </lineage>
</organism>
<dbReference type="PANTHER" id="PTHR47036">
    <property type="entry name" value="COBALT-FACTOR III C(17)-METHYLTRANSFERASE-RELATED"/>
    <property type="match status" value="1"/>
</dbReference>
<comment type="pathway">
    <text evidence="1">Cofactor biosynthesis; adenosylcobalamin biosynthesis.</text>
</comment>
<dbReference type="InterPro" id="IPR006363">
    <property type="entry name" value="Cbl_synth_CobJ/CibH_dom"/>
</dbReference>
<dbReference type="GO" id="GO:0009236">
    <property type="term" value="P:cobalamin biosynthetic process"/>
    <property type="evidence" value="ECO:0007669"/>
    <property type="project" value="UniProtKB-UniPathway"/>
</dbReference>
<evidence type="ECO:0000256" key="1">
    <source>
        <dbReference type="ARBA" id="ARBA00004953"/>
    </source>
</evidence>
<dbReference type="Gene3D" id="3.30.950.10">
    <property type="entry name" value="Methyltransferase, Cobalt-precorrin-4 Transmethylase, Domain 2"/>
    <property type="match status" value="1"/>
</dbReference>
<dbReference type="EMBL" id="MLJW01002435">
    <property type="protein sequence ID" value="OIQ74639.1"/>
    <property type="molecule type" value="Genomic_DNA"/>
</dbReference>
<dbReference type="Gene3D" id="3.40.1570.10">
    <property type="entry name" value="HemS/ChuS/ChuX like domains"/>
    <property type="match status" value="1"/>
</dbReference>
<dbReference type="InterPro" id="IPR035996">
    <property type="entry name" value="4pyrrol_Methylase_sf"/>
</dbReference>
<dbReference type="PANTHER" id="PTHR47036:SF1">
    <property type="entry name" value="COBALT-FACTOR III C(17)-METHYLTRANSFERASE-RELATED"/>
    <property type="match status" value="1"/>
</dbReference>
<dbReference type="Pfam" id="PF06228">
    <property type="entry name" value="ChuX_HutX"/>
    <property type="match status" value="1"/>
</dbReference>
<dbReference type="Pfam" id="PF00590">
    <property type="entry name" value="TP_methylase"/>
    <property type="match status" value="1"/>
</dbReference>
<dbReference type="InterPro" id="IPR051810">
    <property type="entry name" value="Precorrin_MeTrfase"/>
</dbReference>
<keyword evidence="4 7" id="KW-0808">Transferase</keyword>
<dbReference type="CDD" id="cd11646">
    <property type="entry name" value="Precorrin_3B_C17_MT"/>
    <property type="match status" value="1"/>
</dbReference>
<keyword evidence="3 7" id="KW-0489">Methyltransferase</keyword>
<evidence type="ECO:0000259" key="6">
    <source>
        <dbReference type="Pfam" id="PF00590"/>
    </source>
</evidence>
<dbReference type="NCBIfam" id="TIGR01466">
    <property type="entry name" value="cobJ_cbiH"/>
    <property type="match status" value="1"/>
</dbReference>
<proteinExistence type="predicted"/>
<feature type="domain" description="Tetrapyrrole methylase" evidence="6">
    <location>
        <begin position="42"/>
        <end position="253"/>
    </location>
</feature>
<dbReference type="SUPFAM" id="SSF144064">
    <property type="entry name" value="Heme iron utilization protein-like"/>
    <property type="match status" value="1"/>
</dbReference>
<dbReference type="GO" id="GO:0032259">
    <property type="term" value="P:methylation"/>
    <property type="evidence" value="ECO:0007669"/>
    <property type="project" value="UniProtKB-KW"/>
</dbReference>
<reference evidence="7" key="1">
    <citation type="submission" date="2016-10" db="EMBL/GenBank/DDBJ databases">
        <title>Sequence of Gallionella enrichment culture.</title>
        <authorList>
            <person name="Poehlein A."/>
            <person name="Muehling M."/>
            <person name="Daniel R."/>
        </authorList>
    </citation>
    <scope>NUCLEOTIDE SEQUENCE</scope>
</reference>
<dbReference type="InterPro" id="IPR053733">
    <property type="entry name" value="Heme_Transport_Util_sf"/>
</dbReference>
<dbReference type="InterPro" id="IPR000878">
    <property type="entry name" value="4pyrrol_Mease"/>
</dbReference>
<dbReference type="EC" id="2.1.1.-" evidence="7"/>
<dbReference type="InterPro" id="IPR014777">
    <property type="entry name" value="4pyrrole_Mease_sub1"/>
</dbReference>